<proteinExistence type="predicted"/>
<accession>A0AAE0JXT6</accession>
<evidence type="ECO:0000313" key="1">
    <source>
        <dbReference type="EMBL" id="KAK3366319.1"/>
    </source>
</evidence>
<gene>
    <name evidence="1" type="ORF">B0T24DRAFT_598049</name>
</gene>
<comment type="caution">
    <text evidence="1">The sequence shown here is derived from an EMBL/GenBank/DDBJ whole genome shotgun (WGS) entry which is preliminary data.</text>
</comment>
<organism evidence="1 2">
    <name type="scientific">Lasiosphaeria ovina</name>
    <dbReference type="NCBI Taxonomy" id="92902"/>
    <lineage>
        <taxon>Eukaryota</taxon>
        <taxon>Fungi</taxon>
        <taxon>Dikarya</taxon>
        <taxon>Ascomycota</taxon>
        <taxon>Pezizomycotina</taxon>
        <taxon>Sordariomycetes</taxon>
        <taxon>Sordariomycetidae</taxon>
        <taxon>Sordariales</taxon>
        <taxon>Lasiosphaeriaceae</taxon>
        <taxon>Lasiosphaeria</taxon>
    </lineage>
</organism>
<sequence length="139" mass="14909">MIWLTSIGPPHAGDREILIWGYAGPSRPKKKALAIQAQIAIDSERAGGGGGGGDSSWGGALAPELFDRLAAAWLAEQEVPITSSPAFRRLVALGRRVVPHAVLAYCRHPDGWWHELLFEVVTGRRSSSSVCNNEALLGE</sequence>
<protein>
    <submittedName>
        <fullName evidence="1">Uncharacterized protein</fullName>
    </submittedName>
</protein>
<keyword evidence="2" id="KW-1185">Reference proteome</keyword>
<name>A0AAE0JXT6_9PEZI</name>
<dbReference type="AlphaFoldDB" id="A0AAE0JXT6"/>
<reference evidence="1" key="2">
    <citation type="submission" date="2023-06" db="EMBL/GenBank/DDBJ databases">
        <authorList>
            <consortium name="Lawrence Berkeley National Laboratory"/>
            <person name="Haridas S."/>
            <person name="Hensen N."/>
            <person name="Bonometti L."/>
            <person name="Westerberg I."/>
            <person name="Brannstrom I.O."/>
            <person name="Guillou S."/>
            <person name="Cros-Aarteil S."/>
            <person name="Calhoun S."/>
            <person name="Kuo A."/>
            <person name="Mondo S."/>
            <person name="Pangilinan J."/>
            <person name="Riley R."/>
            <person name="Labutti K."/>
            <person name="Andreopoulos B."/>
            <person name="Lipzen A."/>
            <person name="Chen C."/>
            <person name="Yanf M."/>
            <person name="Daum C."/>
            <person name="Ng V."/>
            <person name="Clum A."/>
            <person name="Steindorff A."/>
            <person name="Ohm R."/>
            <person name="Martin F."/>
            <person name="Silar P."/>
            <person name="Natvig D."/>
            <person name="Lalanne C."/>
            <person name="Gautier V."/>
            <person name="Ament-Velasquez S.L."/>
            <person name="Kruys A."/>
            <person name="Hutchinson M.I."/>
            <person name="Powell A.J."/>
            <person name="Barry K."/>
            <person name="Miller A.N."/>
            <person name="Grigoriev I.V."/>
            <person name="Debuchy R."/>
            <person name="Gladieux P."/>
            <person name="Thoren M.H."/>
            <person name="Johannesson H."/>
        </authorList>
    </citation>
    <scope>NUCLEOTIDE SEQUENCE</scope>
    <source>
        <strain evidence="1">CBS 958.72</strain>
    </source>
</reference>
<dbReference type="Proteomes" id="UP001287356">
    <property type="component" value="Unassembled WGS sequence"/>
</dbReference>
<reference evidence="1" key="1">
    <citation type="journal article" date="2023" name="Mol. Phylogenet. Evol.">
        <title>Genome-scale phylogeny and comparative genomics of the fungal order Sordariales.</title>
        <authorList>
            <person name="Hensen N."/>
            <person name="Bonometti L."/>
            <person name="Westerberg I."/>
            <person name="Brannstrom I.O."/>
            <person name="Guillou S."/>
            <person name="Cros-Aarteil S."/>
            <person name="Calhoun S."/>
            <person name="Haridas S."/>
            <person name="Kuo A."/>
            <person name="Mondo S."/>
            <person name="Pangilinan J."/>
            <person name="Riley R."/>
            <person name="LaButti K."/>
            <person name="Andreopoulos B."/>
            <person name="Lipzen A."/>
            <person name="Chen C."/>
            <person name="Yan M."/>
            <person name="Daum C."/>
            <person name="Ng V."/>
            <person name="Clum A."/>
            <person name="Steindorff A."/>
            <person name="Ohm R.A."/>
            <person name="Martin F."/>
            <person name="Silar P."/>
            <person name="Natvig D.O."/>
            <person name="Lalanne C."/>
            <person name="Gautier V."/>
            <person name="Ament-Velasquez S.L."/>
            <person name="Kruys A."/>
            <person name="Hutchinson M.I."/>
            <person name="Powell A.J."/>
            <person name="Barry K."/>
            <person name="Miller A.N."/>
            <person name="Grigoriev I.V."/>
            <person name="Debuchy R."/>
            <person name="Gladieux P."/>
            <person name="Hiltunen Thoren M."/>
            <person name="Johannesson H."/>
        </authorList>
    </citation>
    <scope>NUCLEOTIDE SEQUENCE</scope>
    <source>
        <strain evidence="1">CBS 958.72</strain>
    </source>
</reference>
<dbReference type="EMBL" id="JAULSN010000008">
    <property type="protein sequence ID" value="KAK3366319.1"/>
    <property type="molecule type" value="Genomic_DNA"/>
</dbReference>
<evidence type="ECO:0000313" key="2">
    <source>
        <dbReference type="Proteomes" id="UP001287356"/>
    </source>
</evidence>